<dbReference type="SUPFAM" id="SSF55874">
    <property type="entry name" value="ATPase domain of HSP90 chaperone/DNA topoisomerase II/histidine kinase"/>
    <property type="match status" value="1"/>
</dbReference>
<sequence>KDRFFPSLPTTFKNPFSVLLSVTEVLIESYKDLSDEEKNLSIRRINKSANQLFNLLENLLQWSMSQTGRIKYVPEKMDMGIAVASNVSLLKMNAESKNVKLTSEIKEETYVYADVDMIRTVVRNLLSNAIKFNKTGGNAEVISKKKNGFLEVSVIDSGIGLNKEDLGKLFRIDVQNKSIGTSKDKGTGLGLILSKEYIEKNGFFCHFSFLNVFRFFAFAFYFLQ</sequence>
<dbReference type="Pfam" id="PF02518">
    <property type="entry name" value="HATPase_c"/>
    <property type="match status" value="1"/>
</dbReference>
<dbReference type="InterPro" id="IPR036097">
    <property type="entry name" value="HisK_dim/P_sf"/>
</dbReference>
<protein>
    <recommendedName>
        <fullName evidence="2">histidine kinase</fullName>
        <ecNumber evidence="2">2.7.13.3</ecNumber>
    </recommendedName>
</protein>
<accession>X1NMU8</accession>
<evidence type="ECO:0000313" key="7">
    <source>
        <dbReference type="EMBL" id="GAI31531.1"/>
    </source>
</evidence>
<evidence type="ECO:0000256" key="3">
    <source>
        <dbReference type="ARBA" id="ARBA00022679"/>
    </source>
</evidence>
<name>X1NMU8_9ZZZZ</name>
<evidence type="ECO:0000256" key="5">
    <source>
        <dbReference type="ARBA" id="ARBA00023012"/>
    </source>
</evidence>
<dbReference type="InterPro" id="IPR036890">
    <property type="entry name" value="HATPase_C_sf"/>
</dbReference>
<comment type="catalytic activity">
    <reaction evidence="1">
        <text>ATP + protein L-histidine = ADP + protein N-phospho-L-histidine.</text>
        <dbReference type="EC" id="2.7.13.3"/>
    </reaction>
</comment>
<dbReference type="EC" id="2.7.13.3" evidence="2"/>
<keyword evidence="3" id="KW-0808">Transferase</keyword>
<dbReference type="SMART" id="SM00387">
    <property type="entry name" value="HATPase_c"/>
    <property type="match status" value="1"/>
</dbReference>
<dbReference type="PRINTS" id="PR00344">
    <property type="entry name" value="BCTRLSENSOR"/>
</dbReference>
<proteinExistence type="predicted"/>
<gene>
    <name evidence="7" type="ORF">S06H3_26859</name>
</gene>
<evidence type="ECO:0000259" key="6">
    <source>
        <dbReference type="PROSITE" id="PS50109"/>
    </source>
</evidence>
<evidence type="ECO:0000256" key="1">
    <source>
        <dbReference type="ARBA" id="ARBA00000085"/>
    </source>
</evidence>
<evidence type="ECO:0000256" key="4">
    <source>
        <dbReference type="ARBA" id="ARBA00022777"/>
    </source>
</evidence>
<dbReference type="PANTHER" id="PTHR43711">
    <property type="entry name" value="TWO-COMPONENT HISTIDINE KINASE"/>
    <property type="match status" value="1"/>
</dbReference>
<dbReference type="AlphaFoldDB" id="X1NMU8"/>
<dbReference type="PROSITE" id="PS50109">
    <property type="entry name" value="HIS_KIN"/>
    <property type="match status" value="1"/>
</dbReference>
<comment type="caution">
    <text evidence="7">The sequence shown here is derived from an EMBL/GenBank/DDBJ whole genome shotgun (WGS) entry which is preliminary data.</text>
</comment>
<dbReference type="GO" id="GO:0000155">
    <property type="term" value="F:phosphorelay sensor kinase activity"/>
    <property type="evidence" value="ECO:0007669"/>
    <property type="project" value="InterPro"/>
</dbReference>
<dbReference type="Gene3D" id="1.10.287.130">
    <property type="match status" value="1"/>
</dbReference>
<keyword evidence="4" id="KW-0418">Kinase</keyword>
<feature type="non-terminal residue" evidence="7">
    <location>
        <position position="1"/>
    </location>
</feature>
<dbReference type="PANTHER" id="PTHR43711:SF1">
    <property type="entry name" value="HISTIDINE KINASE 1"/>
    <property type="match status" value="1"/>
</dbReference>
<dbReference type="InterPro" id="IPR004358">
    <property type="entry name" value="Sig_transdc_His_kin-like_C"/>
</dbReference>
<dbReference type="InterPro" id="IPR003594">
    <property type="entry name" value="HATPase_dom"/>
</dbReference>
<feature type="domain" description="Histidine kinase" evidence="6">
    <location>
        <begin position="7"/>
        <end position="202"/>
    </location>
</feature>
<reference evidence="7" key="1">
    <citation type="journal article" date="2014" name="Front. Microbiol.">
        <title>High frequency of phylogenetically diverse reductive dehalogenase-homologous genes in deep subseafloor sedimentary metagenomes.</title>
        <authorList>
            <person name="Kawai M."/>
            <person name="Futagami T."/>
            <person name="Toyoda A."/>
            <person name="Takaki Y."/>
            <person name="Nishi S."/>
            <person name="Hori S."/>
            <person name="Arai W."/>
            <person name="Tsubouchi T."/>
            <person name="Morono Y."/>
            <person name="Uchiyama I."/>
            <person name="Ito T."/>
            <person name="Fujiyama A."/>
            <person name="Inagaki F."/>
            <person name="Takami H."/>
        </authorList>
    </citation>
    <scope>NUCLEOTIDE SEQUENCE</scope>
    <source>
        <strain evidence="7">Expedition CK06-06</strain>
    </source>
</reference>
<keyword evidence="5" id="KW-0902">Two-component regulatory system</keyword>
<dbReference type="SUPFAM" id="SSF47384">
    <property type="entry name" value="Homodimeric domain of signal transducing histidine kinase"/>
    <property type="match status" value="1"/>
</dbReference>
<dbReference type="Gene3D" id="3.30.565.10">
    <property type="entry name" value="Histidine kinase-like ATPase, C-terminal domain"/>
    <property type="match status" value="1"/>
</dbReference>
<organism evidence="7">
    <name type="scientific">marine sediment metagenome</name>
    <dbReference type="NCBI Taxonomy" id="412755"/>
    <lineage>
        <taxon>unclassified sequences</taxon>
        <taxon>metagenomes</taxon>
        <taxon>ecological metagenomes</taxon>
    </lineage>
</organism>
<dbReference type="EMBL" id="BARV01015550">
    <property type="protein sequence ID" value="GAI31531.1"/>
    <property type="molecule type" value="Genomic_DNA"/>
</dbReference>
<dbReference type="InterPro" id="IPR050736">
    <property type="entry name" value="Sensor_HK_Regulatory"/>
</dbReference>
<evidence type="ECO:0000256" key="2">
    <source>
        <dbReference type="ARBA" id="ARBA00012438"/>
    </source>
</evidence>
<dbReference type="InterPro" id="IPR005467">
    <property type="entry name" value="His_kinase_dom"/>
</dbReference>